<dbReference type="EMBL" id="JAHBCL010000018">
    <property type="protein sequence ID" value="MBS7527236.1"/>
    <property type="molecule type" value="Genomic_DNA"/>
</dbReference>
<dbReference type="Proteomes" id="UP000746471">
    <property type="component" value="Unassembled WGS sequence"/>
</dbReference>
<dbReference type="RefSeq" id="WP_213237098.1">
    <property type="nucleotide sequence ID" value="NZ_JAHBCL010000018.1"/>
</dbReference>
<sequence length="111" mass="12285">MESNEILITGYAKLPQGITAKELYSVIAVGVIVEKNSGVIIDSDCSLATQIAKDFVRSILIGCSLGDIDYIEKKFRKYYFGSARKAIISAVKTCAEKYKQICENGDEYTEE</sequence>
<feature type="domain" description="DUF3870" evidence="1">
    <location>
        <begin position="7"/>
        <end position="99"/>
    </location>
</feature>
<comment type="caution">
    <text evidence="2">The sequence shown here is derived from an EMBL/GenBank/DDBJ whole genome shotgun (WGS) entry which is preliminary data.</text>
</comment>
<dbReference type="Pfam" id="PF12986">
    <property type="entry name" value="DUF3870"/>
    <property type="match status" value="1"/>
</dbReference>
<gene>
    <name evidence="2" type="ORF">KHM83_11140</name>
</gene>
<evidence type="ECO:0000313" key="2">
    <source>
        <dbReference type="EMBL" id="MBS7527236.1"/>
    </source>
</evidence>
<reference evidence="2 3" key="1">
    <citation type="submission" date="2021-05" db="EMBL/GenBank/DDBJ databases">
        <title>Fusibacter ferrireducens sp. nov., an anaerobic, sulfur- and Fe-reducing bacterium isolated from the mangrove sediment.</title>
        <authorList>
            <person name="Qiu D."/>
        </authorList>
    </citation>
    <scope>NUCLEOTIDE SEQUENCE [LARGE SCALE GENOMIC DNA]</scope>
    <source>
        <strain evidence="2 3">DSM 12116</strain>
    </source>
</reference>
<dbReference type="InterPro" id="IPR024617">
    <property type="entry name" value="DUF3870"/>
</dbReference>
<organism evidence="2 3">
    <name type="scientific">Fusibacter paucivorans</name>
    <dbReference type="NCBI Taxonomy" id="76009"/>
    <lineage>
        <taxon>Bacteria</taxon>
        <taxon>Bacillati</taxon>
        <taxon>Bacillota</taxon>
        <taxon>Clostridia</taxon>
        <taxon>Eubacteriales</taxon>
        <taxon>Eubacteriales Family XII. Incertae Sedis</taxon>
        <taxon>Fusibacter</taxon>
    </lineage>
</organism>
<evidence type="ECO:0000313" key="3">
    <source>
        <dbReference type="Proteomes" id="UP000746471"/>
    </source>
</evidence>
<accession>A0ABS5PRN1</accession>
<keyword evidence="3" id="KW-1185">Reference proteome</keyword>
<evidence type="ECO:0000259" key="1">
    <source>
        <dbReference type="Pfam" id="PF12986"/>
    </source>
</evidence>
<proteinExistence type="predicted"/>
<name>A0ABS5PRN1_9FIRM</name>
<protein>
    <submittedName>
        <fullName evidence="2">DUF3870 domain-containing protein</fullName>
    </submittedName>
</protein>